<keyword evidence="3" id="KW-0862">Zinc</keyword>
<keyword evidence="2 4" id="KW-0863">Zinc-finger</keyword>
<gene>
    <name evidence="8" type="ORF">PIB30_033122</name>
</gene>
<organism evidence="8 9">
    <name type="scientific">Stylosanthes scabra</name>
    <dbReference type="NCBI Taxonomy" id="79078"/>
    <lineage>
        <taxon>Eukaryota</taxon>
        <taxon>Viridiplantae</taxon>
        <taxon>Streptophyta</taxon>
        <taxon>Embryophyta</taxon>
        <taxon>Tracheophyta</taxon>
        <taxon>Spermatophyta</taxon>
        <taxon>Magnoliopsida</taxon>
        <taxon>eudicotyledons</taxon>
        <taxon>Gunneridae</taxon>
        <taxon>Pentapetalae</taxon>
        <taxon>rosids</taxon>
        <taxon>fabids</taxon>
        <taxon>Fabales</taxon>
        <taxon>Fabaceae</taxon>
        <taxon>Papilionoideae</taxon>
        <taxon>50 kb inversion clade</taxon>
        <taxon>dalbergioids sensu lato</taxon>
        <taxon>Dalbergieae</taxon>
        <taxon>Pterocarpus clade</taxon>
        <taxon>Stylosanthes</taxon>
    </lineage>
</organism>
<dbReference type="EMBL" id="JASCZI010120977">
    <property type="protein sequence ID" value="MED6158486.1"/>
    <property type="molecule type" value="Genomic_DNA"/>
</dbReference>
<name>A0ABU6UE85_9FABA</name>
<proteinExistence type="predicted"/>
<feature type="domain" description="GRF-type" evidence="7">
    <location>
        <begin position="29"/>
        <end position="71"/>
    </location>
</feature>
<keyword evidence="6" id="KW-1133">Transmembrane helix</keyword>
<keyword evidence="6" id="KW-0472">Membrane</keyword>
<evidence type="ECO:0000259" key="7">
    <source>
        <dbReference type="PROSITE" id="PS51999"/>
    </source>
</evidence>
<evidence type="ECO:0000256" key="1">
    <source>
        <dbReference type="ARBA" id="ARBA00022723"/>
    </source>
</evidence>
<dbReference type="PROSITE" id="PS51999">
    <property type="entry name" value="ZF_GRF"/>
    <property type="match status" value="1"/>
</dbReference>
<dbReference type="Proteomes" id="UP001341840">
    <property type="component" value="Unassembled WGS sequence"/>
</dbReference>
<protein>
    <recommendedName>
        <fullName evidence="7">GRF-type domain-containing protein</fullName>
    </recommendedName>
</protein>
<feature type="transmembrane region" description="Helical" evidence="6">
    <location>
        <begin position="101"/>
        <end position="121"/>
    </location>
</feature>
<evidence type="ECO:0000313" key="9">
    <source>
        <dbReference type="Proteomes" id="UP001341840"/>
    </source>
</evidence>
<dbReference type="PANTHER" id="PTHR33248">
    <property type="entry name" value="ZINC ION-BINDING PROTEIN"/>
    <property type="match status" value="1"/>
</dbReference>
<evidence type="ECO:0000256" key="2">
    <source>
        <dbReference type="ARBA" id="ARBA00022771"/>
    </source>
</evidence>
<evidence type="ECO:0000256" key="5">
    <source>
        <dbReference type="SAM" id="MobiDB-lite"/>
    </source>
</evidence>
<keyword evidence="1" id="KW-0479">Metal-binding</keyword>
<feature type="transmembrane region" description="Helical" evidence="6">
    <location>
        <begin position="133"/>
        <end position="153"/>
    </location>
</feature>
<dbReference type="Pfam" id="PF06839">
    <property type="entry name" value="Zn_ribbon_GRF"/>
    <property type="match status" value="1"/>
</dbReference>
<comment type="caution">
    <text evidence="8">The sequence shown here is derived from an EMBL/GenBank/DDBJ whole genome shotgun (WGS) entry which is preliminary data.</text>
</comment>
<evidence type="ECO:0000313" key="8">
    <source>
        <dbReference type="EMBL" id="MED6158486.1"/>
    </source>
</evidence>
<dbReference type="InterPro" id="IPR010666">
    <property type="entry name" value="Znf_GRF"/>
</dbReference>
<keyword evidence="6" id="KW-0812">Transmembrane</keyword>
<sequence length="163" mass="18787">MVDSMSSQSSRSRWSQTRSQSQERTTLLCHHGKEPVLRISGTNENPRRRFWGCVYYDVKKQCKFFQWADPAKDDDGYVEAARLKKKVACLKVKLKAAKWRLNVVICVGLVGWVGLLCMWVYESGKRKPAYVGANGLLQLCVLWVHNWFFLLLWHGDYGCLVGV</sequence>
<keyword evidence="9" id="KW-1185">Reference proteome</keyword>
<feature type="region of interest" description="Disordered" evidence="5">
    <location>
        <begin position="1"/>
        <end position="24"/>
    </location>
</feature>
<evidence type="ECO:0000256" key="4">
    <source>
        <dbReference type="PROSITE-ProRule" id="PRU01343"/>
    </source>
</evidence>
<evidence type="ECO:0000256" key="3">
    <source>
        <dbReference type="ARBA" id="ARBA00022833"/>
    </source>
</evidence>
<reference evidence="8 9" key="1">
    <citation type="journal article" date="2023" name="Plants (Basel)">
        <title>Bridging the Gap: Combining Genomics and Transcriptomics Approaches to Understand Stylosanthes scabra, an Orphan Legume from the Brazilian Caatinga.</title>
        <authorList>
            <person name="Ferreira-Neto J.R.C."/>
            <person name="da Silva M.D."/>
            <person name="Binneck E."/>
            <person name="de Melo N.F."/>
            <person name="da Silva R.H."/>
            <person name="de Melo A.L.T.M."/>
            <person name="Pandolfi V."/>
            <person name="Bustamante F.O."/>
            <person name="Brasileiro-Vidal A.C."/>
            <person name="Benko-Iseppon A.M."/>
        </authorList>
    </citation>
    <scope>NUCLEOTIDE SEQUENCE [LARGE SCALE GENOMIC DNA]</scope>
    <source>
        <tissue evidence="8">Leaves</tissue>
    </source>
</reference>
<evidence type="ECO:0000256" key="6">
    <source>
        <dbReference type="SAM" id="Phobius"/>
    </source>
</evidence>
<accession>A0ABU6UE85</accession>